<dbReference type="EMBL" id="JAACJL010000044">
    <property type="protein sequence ID" value="KAF4615068.1"/>
    <property type="molecule type" value="Genomic_DNA"/>
</dbReference>
<organism evidence="1 2">
    <name type="scientific">Agrocybe pediades</name>
    <dbReference type="NCBI Taxonomy" id="84607"/>
    <lineage>
        <taxon>Eukaryota</taxon>
        <taxon>Fungi</taxon>
        <taxon>Dikarya</taxon>
        <taxon>Basidiomycota</taxon>
        <taxon>Agaricomycotina</taxon>
        <taxon>Agaricomycetes</taxon>
        <taxon>Agaricomycetidae</taxon>
        <taxon>Agaricales</taxon>
        <taxon>Agaricineae</taxon>
        <taxon>Strophariaceae</taxon>
        <taxon>Agrocybe</taxon>
    </lineage>
</organism>
<keyword evidence="2" id="KW-1185">Reference proteome</keyword>
<dbReference type="Gene3D" id="3.40.50.300">
    <property type="entry name" value="P-loop containing nucleotide triphosphate hydrolases"/>
    <property type="match status" value="1"/>
</dbReference>
<accession>A0A8H4QQ29</accession>
<name>A0A8H4QQ29_9AGAR</name>
<protein>
    <recommendedName>
        <fullName evidence="3">G domain-containing protein</fullName>
    </recommendedName>
</protein>
<gene>
    <name evidence="1" type="ORF">D9613_003472</name>
</gene>
<dbReference type="AlphaFoldDB" id="A0A8H4QQ29"/>
<evidence type="ECO:0008006" key="3">
    <source>
        <dbReference type="Google" id="ProtNLM"/>
    </source>
</evidence>
<evidence type="ECO:0000313" key="2">
    <source>
        <dbReference type="Proteomes" id="UP000521872"/>
    </source>
</evidence>
<proteinExistence type="predicted"/>
<comment type="caution">
    <text evidence="1">The sequence shown here is derived from an EMBL/GenBank/DDBJ whole genome shotgun (WGS) entry which is preliminary data.</text>
</comment>
<evidence type="ECO:0000313" key="1">
    <source>
        <dbReference type="EMBL" id="KAF4615068.1"/>
    </source>
</evidence>
<dbReference type="SUPFAM" id="SSF52540">
    <property type="entry name" value="P-loop containing nucleoside triphosphate hydrolases"/>
    <property type="match status" value="1"/>
</dbReference>
<dbReference type="CDD" id="cd00882">
    <property type="entry name" value="Ras_like_GTPase"/>
    <property type="match status" value="1"/>
</dbReference>
<dbReference type="InterPro" id="IPR027417">
    <property type="entry name" value="P-loop_NTPase"/>
</dbReference>
<reference evidence="1 2" key="1">
    <citation type="submission" date="2019-12" db="EMBL/GenBank/DDBJ databases">
        <authorList>
            <person name="Floudas D."/>
            <person name="Bentzer J."/>
            <person name="Ahren D."/>
            <person name="Johansson T."/>
            <person name="Persson P."/>
            <person name="Tunlid A."/>
        </authorList>
    </citation>
    <scope>NUCLEOTIDE SEQUENCE [LARGE SCALE GENOMIC DNA]</scope>
    <source>
        <strain evidence="1 2">CBS 102.39</strain>
    </source>
</reference>
<dbReference type="Proteomes" id="UP000521872">
    <property type="component" value="Unassembled WGS sequence"/>
</dbReference>
<sequence length="238" mass="26754">MSATNPNKQEIVIIVIGLTGAGKSFFVNAATNGQNAGAVSHRLTSSRAPSRLIPLPQDVDGNIVQVVDTQGFDDTNPNTADAVTWRNITNQLTRIRAENRQRLFGAIYLTSFPNNRVQEADKKNLKTFLLLYGVNVPRTVVLVSNRATREQHDELVQLDPWKSTIKDGGQDARFCGDRGSALTIVEKAVRRIIEDKRGIEINEKLITKNLKKLGLSEQEESEKRRSLWKRFLSWFRPS</sequence>